<feature type="compositionally biased region" description="Polar residues" evidence="10">
    <location>
        <begin position="110"/>
        <end position="128"/>
    </location>
</feature>
<evidence type="ECO:0000313" key="13">
    <source>
        <dbReference type="EMBL" id="KRX06111.1"/>
    </source>
</evidence>
<proteinExistence type="predicted"/>
<comment type="catalytic activity">
    <reaction evidence="8">
        <text>L-seryl-[protein] + ATP = O-phospho-L-seryl-[protein] + ADP + H(+)</text>
        <dbReference type="Rhea" id="RHEA:17989"/>
        <dbReference type="Rhea" id="RHEA-COMP:9863"/>
        <dbReference type="Rhea" id="RHEA-COMP:11604"/>
        <dbReference type="ChEBI" id="CHEBI:15378"/>
        <dbReference type="ChEBI" id="CHEBI:29999"/>
        <dbReference type="ChEBI" id="CHEBI:30616"/>
        <dbReference type="ChEBI" id="CHEBI:83421"/>
        <dbReference type="ChEBI" id="CHEBI:456216"/>
        <dbReference type="EC" id="2.7.11.1"/>
    </reaction>
</comment>
<evidence type="ECO:0000256" key="4">
    <source>
        <dbReference type="ARBA" id="ARBA00022741"/>
    </source>
</evidence>
<organism evidence="13 14">
    <name type="scientific">Pseudocohnilembus persalinus</name>
    <name type="common">Ciliate</name>
    <dbReference type="NCBI Taxonomy" id="266149"/>
    <lineage>
        <taxon>Eukaryota</taxon>
        <taxon>Sar</taxon>
        <taxon>Alveolata</taxon>
        <taxon>Ciliophora</taxon>
        <taxon>Intramacronucleata</taxon>
        <taxon>Oligohymenophorea</taxon>
        <taxon>Scuticociliatia</taxon>
        <taxon>Philasterida</taxon>
        <taxon>Pseudocohnilembidae</taxon>
        <taxon>Pseudocohnilembus</taxon>
    </lineage>
</organism>
<keyword evidence="2" id="KW-0723">Serine/threonine-protein kinase</keyword>
<comment type="caution">
    <text evidence="13">The sequence shown here is derived from an EMBL/GenBank/DDBJ whole genome shotgun (WGS) entry which is preliminary data.</text>
</comment>
<gene>
    <name evidence="13" type="ORF">PPERSA_09723</name>
</gene>
<feature type="domain" description="Protein kinase" evidence="11">
    <location>
        <begin position="372"/>
        <end position="630"/>
    </location>
</feature>
<feature type="compositionally biased region" description="Low complexity" evidence="10">
    <location>
        <begin position="167"/>
        <end position="182"/>
    </location>
</feature>
<keyword evidence="3" id="KW-0808">Transferase</keyword>
<feature type="compositionally biased region" description="Low complexity" evidence="10">
    <location>
        <begin position="757"/>
        <end position="784"/>
    </location>
</feature>
<dbReference type="InterPro" id="IPR050236">
    <property type="entry name" value="Ser_Thr_kinase_AGC"/>
</dbReference>
<keyword evidence="4 9" id="KW-0547">Nucleotide-binding</keyword>
<dbReference type="GO" id="GO:0004674">
    <property type="term" value="F:protein serine/threonine kinase activity"/>
    <property type="evidence" value="ECO:0007669"/>
    <property type="project" value="UniProtKB-KW"/>
</dbReference>
<dbReference type="InterPro" id="IPR000719">
    <property type="entry name" value="Prot_kinase_dom"/>
</dbReference>
<feature type="compositionally biased region" description="Low complexity" evidence="10">
    <location>
        <begin position="706"/>
        <end position="715"/>
    </location>
</feature>
<dbReference type="InterPro" id="IPR017441">
    <property type="entry name" value="Protein_kinase_ATP_BS"/>
</dbReference>
<dbReference type="CDD" id="cd05578">
    <property type="entry name" value="STKc_Yank1"/>
    <property type="match status" value="1"/>
</dbReference>
<feature type="compositionally biased region" description="Low complexity" evidence="10">
    <location>
        <begin position="51"/>
        <end position="66"/>
    </location>
</feature>
<evidence type="ECO:0000256" key="1">
    <source>
        <dbReference type="ARBA" id="ARBA00012513"/>
    </source>
</evidence>
<evidence type="ECO:0000313" key="14">
    <source>
        <dbReference type="Proteomes" id="UP000054937"/>
    </source>
</evidence>
<keyword evidence="6 9" id="KW-0067">ATP-binding</keyword>
<dbReference type="Proteomes" id="UP000054937">
    <property type="component" value="Unassembled WGS sequence"/>
</dbReference>
<evidence type="ECO:0000256" key="2">
    <source>
        <dbReference type="ARBA" id="ARBA00022527"/>
    </source>
</evidence>
<feature type="compositionally biased region" description="Low complexity" evidence="10">
    <location>
        <begin position="290"/>
        <end position="305"/>
    </location>
</feature>
<dbReference type="OrthoDB" id="354826at2759"/>
<feature type="region of interest" description="Disordered" evidence="10">
    <location>
        <begin position="288"/>
        <end position="343"/>
    </location>
</feature>
<feature type="region of interest" description="Disordered" evidence="10">
    <location>
        <begin position="159"/>
        <end position="195"/>
    </location>
</feature>
<feature type="region of interest" description="Disordered" evidence="10">
    <location>
        <begin position="704"/>
        <end position="725"/>
    </location>
</feature>
<feature type="binding site" evidence="9">
    <location>
        <position position="401"/>
    </location>
    <ligand>
        <name>ATP</name>
        <dbReference type="ChEBI" id="CHEBI:30616"/>
    </ligand>
</feature>
<dbReference type="EMBL" id="LDAU01000101">
    <property type="protein sequence ID" value="KRX06111.1"/>
    <property type="molecule type" value="Genomic_DNA"/>
</dbReference>
<evidence type="ECO:0000259" key="12">
    <source>
        <dbReference type="PROSITE" id="PS51285"/>
    </source>
</evidence>
<dbReference type="PANTHER" id="PTHR24356">
    <property type="entry name" value="SERINE/THREONINE-PROTEIN KINASE"/>
    <property type="match status" value="1"/>
</dbReference>
<dbReference type="PROSITE" id="PS51285">
    <property type="entry name" value="AGC_KINASE_CTER"/>
    <property type="match status" value="1"/>
</dbReference>
<dbReference type="SMART" id="SM00220">
    <property type="entry name" value="S_TKc"/>
    <property type="match status" value="1"/>
</dbReference>
<dbReference type="InParanoid" id="A0A0V0QUX7"/>
<evidence type="ECO:0000256" key="9">
    <source>
        <dbReference type="PROSITE-ProRule" id="PRU10141"/>
    </source>
</evidence>
<evidence type="ECO:0000256" key="6">
    <source>
        <dbReference type="ARBA" id="ARBA00022840"/>
    </source>
</evidence>
<feature type="compositionally biased region" description="Low complexity" evidence="10">
    <location>
        <begin position="312"/>
        <end position="332"/>
    </location>
</feature>
<evidence type="ECO:0000256" key="5">
    <source>
        <dbReference type="ARBA" id="ARBA00022777"/>
    </source>
</evidence>
<dbReference type="Pfam" id="PF00069">
    <property type="entry name" value="Pkinase"/>
    <property type="match status" value="1"/>
</dbReference>
<dbReference type="InterPro" id="IPR000961">
    <property type="entry name" value="AGC-kinase_C"/>
</dbReference>
<feature type="region of interest" description="Disordered" evidence="10">
    <location>
        <begin position="110"/>
        <end position="129"/>
    </location>
</feature>
<feature type="compositionally biased region" description="Polar residues" evidence="10">
    <location>
        <begin position="67"/>
        <end position="84"/>
    </location>
</feature>
<dbReference type="GO" id="GO:0005524">
    <property type="term" value="F:ATP binding"/>
    <property type="evidence" value="ECO:0007669"/>
    <property type="project" value="UniProtKB-UniRule"/>
</dbReference>
<evidence type="ECO:0000259" key="11">
    <source>
        <dbReference type="PROSITE" id="PS50011"/>
    </source>
</evidence>
<evidence type="ECO:0000256" key="10">
    <source>
        <dbReference type="SAM" id="MobiDB-lite"/>
    </source>
</evidence>
<dbReference type="PROSITE" id="PS00107">
    <property type="entry name" value="PROTEIN_KINASE_ATP"/>
    <property type="match status" value="1"/>
</dbReference>
<name>A0A0V0QUX7_PSEPJ</name>
<feature type="domain" description="AGC-kinase C-terminal" evidence="12">
    <location>
        <begin position="631"/>
        <end position="705"/>
    </location>
</feature>
<keyword evidence="14" id="KW-1185">Reference proteome</keyword>
<comment type="catalytic activity">
    <reaction evidence="7">
        <text>L-threonyl-[protein] + ATP = O-phospho-L-threonyl-[protein] + ADP + H(+)</text>
        <dbReference type="Rhea" id="RHEA:46608"/>
        <dbReference type="Rhea" id="RHEA-COMP:11060"/>
        <dbReference type="Rhea" id="RHEA-COMP:11605"/>
        <dbReference type="ChEBI" id="CHEBI:15378"/>
        <dbReference type="ChEBI" id="CHEBI:30013"/>
        <dbReference type="ChEBI" id="CHEBI:30616"/>
        <dbReference type="ChEBI" id="CHEBI:61977"/>
        <dbReference type="ChEBI" id="CHEBI:456216"/>
        <dbReference type="EC" id="2.7.11.1"/>
    </reaction>
</comment>
<reference evidence="13 14" key="1">
    <citation type="journal article" date="2015" name="Sci. Rep.">
        <title>Genome of the facultative scuticociliatosis pathogen Pseudocohnilembus persalinus provides insight into its virulence through horizontal gene transfer.</title>
        <authorList>
            <person name="Xiong J."/>
            <person name="Wang G."/>
            <person name="Cheng J."/>
            <person name="Tian M."/>
            <person name="Pan X."/>
            <person name="Warren A."/>
            <person name="Jiang C."/>
            <person name="Yuan D."/>
            <person name="Miao W."/>
        </authorList>
    </citation>
    <scope>NUCLEOTIDE SEQUENCE [LARGE SCALE GENOMIC DNA]</scope>
    <source>
        <strain evidence="13">36N120E</strain>
    </source>
</reference>
<evidence type="ECO:0000256" key="3">
    <source>
        <dbReference type="ARBA" id="ARBA00022679"/>
    </source>
</evidence>
<evidence type="ECO:0000256" key="8">
    <source>
        <dbReference type="ARBA" id="ARBA00048679"/>
    </source>
</evidence>
<dbReference type="Gene3D" id="3.30.200.20">
    <property type="entry name" value="Phosphorylase Kinase, domain 1"/>
    <property type="match status" value="1"/>
</dbReference>
<dbReference type="PROSITE" id="PS50011">
    <property type="entry name" value="PROTEIN_KINASE_DOM"/>
    <property type="match status" value="1"/>
</dbReference>
<dbReference type="InterPro" id="IPR011009">
    <property type="entry name" value="Kinase-like_dom_sf"/>
</dbReference>
<dbReference type="GO" id="GO:0035556">
    <property type="term" value="P:intracellular signal transduction"/>
    <property type="evidence" value="ECO:0007669"/>
    <property type="project" value="TreeGrafter"/>
</dbReference>
<feature type="region of interest" description="Disordered" evidence="10">
    <location>
        <begin position="42"/>
        <end position="93"/>
    </location>
</feature>
<dbReference type="InterPro" id="IPR008271">
    <property type="entry name" value="Ser/Thr_kinase_AS"/>
</dbReference>
<dbReference type="Gene3D" id="1.10.510.10">
    <property type="entry name" value="Transferase(Phosphotransferase) domain 1"/>
    <property type="match status" value="1"/>
</dbReference>
<accession>A0A0V0QUX7</accession>
<dbReference type="EC" id="2.7.11.1" evidence="1"/>
<dbReference type="PROSITE" id="PS00108">
    <property type="entry name" value="PROTEIN_KINASE_ST"/>
    <property type="match status" value="1"/>
</dbReference>
<evidence type="ECO:0000256" key="7">
    <source>
        <dbReference type="ARBA" id="ARBA00047899"/>
    </source>
</evidence>
<dbReference type="SUPFAM" id="SSF56112">
    <property type="entry name" value="Protein kinase-like (PK-like)"/>
    <property type="match status" value="1"/>
</dbReference>
<dbReference type="PANTHER" id="PTHR24356:SF374">
    <property type="entry name" value="PROTEIN KINASE DOMAIN-CONTAINING PROTEIN"/>
    <property type="match status" value="1"/>
</dbReference>
<dbReference type="FunFam" id="1.10.510.10:FF:000454">
    <property type="entry name" value="Uncharacterized protein"/>
    <property type="match status" value="1"/>
</dbReference>
<dbReference type="FunFam" id="3.30.200.20:FF:000854">
    <property type="entry name" value="Uncharacterized protein"/>
    <property type="match status" value="1"/>
</dbReference>
<sequence length="824" mass="94642">MSHIQGIRNLRDLYSAKYSSDKEANGQTARIKLPGFSNAKNKFQLNNSGVQNSRKISKSKNSIQNSGLSQTPKFNTGLINQGHFQQGVNNNNGINQQNLLMTSQLQGKGASQSNYVSPRSGNQILQSRTNRREYQSIFTNGYLNKANNSFYRENKKKNELRNEKNSVSKGNSQQGSQQSVVNAKYESANVSRNSPQRSFMNQINASHILHQQEQRKAYSLHQSQQISPQQQQQQLLMQQQQIQQQQQQQQLQQQQLIQKNQNQQEKVSMEKYKGSPFVNYVFNGSQVGKNSQASRNNLSNNNNNNSDDEQKNNISNNQSQRSQNQIKIRQQNGSIHQSMKQPGAKDILIKKNQQELTKNVSQFSGVVNKNFFNFHYVVGKGGFGKVWKVNLKKSKQIFAMKEMSKAKIITKRSINSVMSERQLLSQLRHPFLVNMVFAFQDREALYLVMDLLTGGDLRFHIGRHRRFNEVQTRFFVACILMSLEYLHNHNILHRDLKPENLVLDGNGYVRLTDLGIARVWKPENSQDTSGTPGYMAPEVMCRQNHGIGVDYFALGVIGYEFMMGRRPYLGRNRKEIRDQILSKQVQIKKSDIPEGWSLEGADFINQLLQRKPAKRLGVNGPSEVKNHPWLKNFPWQKLYNKELEAPFIPSNIEDNFDYRQQITQEGKDTQEELIQQNGLLLRRNSVQNLFSGYNYEGPVKKFGNINSTQSTNNTQHRTSDTSNINLQSSQNTKESLNTGNQLNLGGTQNVQQQIMIQKNSQQNKQQKQQNGNHNNNGKLVGNNNFFYNTFSNKQQLIQQQQMIKQKLIQKQSQKENNANQDVEN</sequence>
<protein>
    <recommendedName>
        <fullName evidence="1">non-specific serine/threonine protein kinase</fullName>
        <ecNumber evidence="1">2.7.11.1</ecNumber>
    </recommendedName>
</protein>
<dbReference type="AlphaFoldDB" id="A0A0V0QUX7"/>
<keyword evidence="5 13" id="KW-0418">Kinase</keyword>
<feature type="region of interest" description="Disordered" evidence="10">
    <location>
        <begin position="757"/>
        <end position="785"/>
    </location>
</feature>